<dbReference type="InterPro" id="IPR011042">
    <property type="entry name" value="6-blade_b-propeller_TolB-like"/>
</dbReference>
<organism evidence="1 2">
    <name type="scientific">Oopsacas minuta</name>
    <dbReference type="NCBI Taxonomy" id="111878"/>
    <lineage>
        <taxon>Eukaryota</taxon>
        <taxon>Metazoa</taxon>
        <taxon>Porifera</taxon>
        <taxon>Hexactinellida</taxon>
        <taxon>Hexasterophora</taxon>
        <taxon>Lyssacinosida</taxon>
        <taxon>Leucopsacidae</taxon>
        <taxon>Oopsacas</taxon>
    </lineage>
</organism>
<dbReference type="Gene3D" id="2.120.10.30">
    <property type="entry name" value="TolB, C-terminal domain"/>
    <property type="match status" value="1"/>
</dbReference>
<evidence type="ECO:0000313" key="1">
    <source>
        <dbReference type="EMBL" id="KAI6648009.1"/>
    </source>
</evidence>
<dbReference type="Proteomes" id="UP001165289">
    <property type="component" value="Unassembled WGS sequence"/>
</dbReference>
<dbReference type="EMBL" id="JAKMXF010000334">
    <property type="protein sequence ID" value="KAI6648009.1"/>
    <property type="molecule type" value="Genomic_DNA"/>
</dbReference>
<accession>A0AAV7JHR1</accession>
<reference evidence="1 2" key="1">
    <citation type="journal article" date="2023" name="BMC Biol.">
        <title>The compact genome of the sponge Oopsacas minuta (Hexactinellida) is lacking key metazoan core genes.</title>
        <authorList>
            <person name="Santini S."/>
            <person name="Schenkelaars Q."/>
            <person name="Jourda C."/>
            <person name="Duchesne M."/>
            <person name="Belahbib H."/>
            <person name="Rocher C."/>
            <person name="Selva M."/>
            <person name="Riesgo A."/>
            <person name="Vervoort M."/>
            <person name="Leys S.P."/>
            <person name="Kodjabachian L."/>
            <person name="Le Bivic A."/>
            <person name="Borchiellini C."/>
            <person name="Claverie J.M."/>
            <person name="Renard E."/>
        </authorList>
    </citation>
    <scope>NUCLEOTIDE SEQUENCE [LARGE SCALE GENOMIC DNA]</scope>
    <source>
        <strain evidence="1">SPO-2</strain>
    </source>
</reference>
<sequence length="426" mass="47312">MSTDKNGELLTELLNEQNYIQKLKLRATKQHRRVKINVTETFDSLIRSLKDRRTSLLNTLTQISEEIESQLAFIETAINNDVTRLQELIQEGDNDDVDISKEIDVYQSIHMNNQKRSLTRQAAEIAFQIDPHFIAELPIVGCIRRSQSVLASGSISKIGFGDISEQIRLTPGTDNNFYLLDSKSKLIHLISHEGELLHTVALHRSIRLSPINQFYTHKDKFYVTSRHDGTLKVFFKNGQLEHSLSHIGSQLLSDPFGIGHTSLDQLVIANTARHCLLLCQQDLSTAVALAEHSYQPHTLLPSPKSLAVDGNDCIYTISSQVNKLFVLSLSGEILCEMAIGELPHPIKSMNLTPTGDILIHTSSHTKCVGAAGSAICILKPGHGLVERLHLKGLTRIRMTDLCVTNGGVMVMSPEASTQLMLLRGFA</sequence>
<name>A0AAV7JHR1_9METZ</name>
<dbReference type="SUPFAM" id="SSF63829">
    <property type="entry name" value="Calcium-dependent phosphotriesterase"/>
    <property type="match status" value="1"/>
</dbReference>
<keyword evidence="2" id="KW-1185">Reference proteome</keyword>
<gene>
    <name evidence="1" type="ORF">LOD99_8336</name>
</gene>
<comment type="caution">
    <text evidence="1">The sequence shown here is derived from an EMBL/GenBank/DDBJ whole genome shotgun (WGS) entry which is preliminary data.</text>
</comment>
<dbReference type="AlphaFoldDB" id="A0AAV7JHR1"/>
<protein>
    <submittedName>
        <fullName evidence="1">Uncharacterized protein</fullName>
    </submittedName>
</protein>
<evidence type="ECO:0000313" key="2">
    <source>
        <dbReference type="Proteomes" id="UP001165289"/>
    </source>
</evidence>
<proteinExistence type="predicted"/>